<evidence type="ECO:0000256" key="5">
    <source>
        <dbReference type="SAM" id="MobiDB-lite"/>
    </source>
</evidence>
<evidence type="ECO:0000313" key="7">
    <source>
        <dbReference type="WBParaSite" id="MCU_002297-RD"/>
    </source>
</evidence>
<evidence type="ECO:0000259" key="6">
    <source>
        <dbReference type="PROSITE" id="PS51075"/>
    </source>
</evidence>
<dbReference type="GO" id="GO:0000981">
    <property type="term" value="F:DNA-binding transcription factor activity, RNA polymerase II-specific"/>
    <property type="evidence" value="ECO:0007669"/>
    <property type="project" value="TreeGrafter"/>
</dbReference>
<sequence length="284" mass="30980">MSLFVTPSPVVKRLISYIKEGSDKEEKWKEKAVKSLVKRLKKGNQLDELERAIVNQDSSTRCVTIPRSLDGRLQVAQKKGLPHVFYCQLWRWPDLHTQHELRPVENCQYSFQAKRDEVCINPYHYRRIENPIIPPIMVPRAPHPASQAGMNGADGMGSYGHHHHHAYRSGMSQRLGGGGGGGGVPRHNMMDFSSGSAGYRGGAPTQATMMPPPPPASQQPYGDAPSSSHHLTSLTALLNSSTAAGGARFEEEMDTSGTLLGTSTSAAPPCVTLDEPTIQVSFVT</sequence>
<dbReference type="InterPro" id="IPR036578">
    <property type="entry name" value="SMAD_MH1_sf"/>
</dbReference>
<organism evidence="7">
    <name type="scientific">Mesocestoides corti</name>
    <name type="common">Flatworm</name>
    <dbReference type="NCBI Taxonomy" id="53468"/>
    <lineage>
        <taxon>Eukaryota</taxon>
        <taxon>Metazoa</taxon>
        <taxon>Spiralia</taxon>
        <taxon>Lophotrochozoa</taxon>
        <taxon>Platyhelminthes</taxon>
        <taxon>Cestoda</taxon>
        <taxon>Eucestoda</taxon>
        <taxon>Cyclophyllidea</taxon>
        <taxon>Mesocestoididae</taxon>
        <taxon>Mesocestoides</taxon>
    </lineage>
</organism>
<dbReference type="WBParaSite" id="MCU_002297-RD">
    <property type="protein sequence ID" value="MCU_002297-RD"/>
    <property type="gene ID" value="MCU_002297"/>
</dbReference>
<keyword evidence="2" id="KW-0805">Transcription regulation</keyword>
<dbReference type="GO" id="GO:0009653">
    <property type="term" value="P:anatomical structure morphogenesis"/>
    <property type="evidence" value="ECO:0007669"/>
    <property type="project" value="TreeGrafter"/>
</dbReference>
<evidence type="ECO:0000256" key="1">
    <source>
        <dbReference type="ARBA" id="ARBA00004123"/>
    </source>
</evidence>
<dbReference type="GO" id="GO:0045944">
    <property type="term" value="P:positive regulation of transcription by RNA polymerase II"/>
    <property type="evidence" value="ECO:0007669"/>
    <property type="project" value="TreeGrafter"/>
</dbReference>
<dbReference type="GO" id="GO:0060395">
    <property type="term" value="P:SMAD protein signal transduction"/>
    <property type="evidence" value="ECO:0007669"/>
    <property type="project" value="TreeGrafter"/>
</dbReference>
<dbReference type="PANTHER" id="PTHR13703:SF25">
    <property type="entry name" value="MOTHERS AGAINST DECAPENTAPLEGIC HOMOLOG"/>
    <property type="match status" value="1"/>
</dbReference>
<reference evidence="7" key="1">
    <citation type="submission" date="2019-11" db="UniProtKB">
        <authorList>
            <consortium name="WormBaseParasite"/>
        </authorList>
    </citation>
    <scope>IDENTIFICATION</scope>
</reference>
<keyword evidence="4" id="KW-0539">Nucleus</keyword>
<keyword evidence="3" id="KW-0804">Transcription</keyword>
<dbReference type="InterPro" id="IPR013019">
    <property type="entry name" value="MAD_homology_MH1"/>
</dbReference>
<evidence type="ECO:0000256" key="3">
    <source>
        <dbReference type="ARBA" id="ARBA00023163"/>
    </source>
</evidence>
<dbReference type="SUPFAM" id="SSF56366">
    <property type="entry name" value="SMAD MH1 domain"/>
    <property type="match status" value="1"/>
</dbReference>
<dbReference type="AlphaFoldDB" id="A0A5K3ES80"/>
<dbReference type="SMART" id="SM00523">
    <property type="entry name" value="DWA"/>
    <property type="match status" value="1"/>
</dbReference>
<dbReference type="GO" id="GO:0000978">
    <property type="term" value="F:RNA polymerase II cis-regulatory region sequence-specific DNA binding"/>
    <property type="evidence" value="ECO:0007669"/>
    <property type="project" value="TreeGrafter"/>
</dbReference>
<dbReference type="GO" id="GO:0032924">
    <property type="term" value="P:activin receptor signaling pathway"/>
    <property type="evidence" value="ECO:0007669"/>
    <property type="project" value="TreeGrafter"/>
</dbReference>
<protein>
    <submittedName>
        <fullName evidence="7">Mothers against decapentaplegic homolog</fullName>
    </submittedName>
</protein>
<dbReference type="Pfam" id="PF03165">
    <property type="entry name" value="MH1"/>
    <property type="match status" value="1"/>
</dbReference>
<feature type="domain" description="MH1" evidence="6">
    <location>
        <begin position="9"/>
        <end position="134"/>
    </location>
</feature>
<feature type="region of interest" description="Disordered" evidence="5">
    <location>
        <begin position="199"/>
        <end position="229"/>
    </location>
</feature>
<dbReference type="InterPro" id="IPR013790">
    <property type="entry name" value="Dwarfin"/>
</dbReference>
<dbReference type="GO" id="GO:0070411">
    <property type="term" value="F:I-SMAD binding"/>
    <property type="evidence" value="ECO:0007669"/>
    <property type="project" value="TreeGrafter"/>
</dbReference>
<dbReference type="GO" id="GO:0071144">
    <property type="term" value="C:heteromeric SMAD protein complex"/>
    <property type="evidence" value="ECO:0007669"/>
    <property type="project" value="TreeGrafter"/>
</dbReference>
<evidence type="ECO:0000256" key="2">
    <source>
        <dbReference type="ARBA" id="ARBA00023015"/>
    </source>
</evidence>
<accession>A0A5K3ES80</accession>
<dbReference type="InterPro" id="IPR003619">
    <property type="entry name" value="MAD_homology1_Dwarfin-type"/>
</dbReference>
<evidence type="ECO:0000256" key="4">
    <source>
        <dbReference type="ARBA" id="ARBA00023242"/>
    </source>
</evidence>
<comment type="subcellular location">
    <subcellularLocation>
        <location evidence="1">Nucleus</location>
    </subcellularLocation>
</comment>
<dbReference type="PANTHER" id="PTHR13703">
    <property type="entry name" value="SMAD"/>
    <property type="match status" value="1"/>
</dbReference>
<proteinExistence type="predicted"/>
<name>A0A5K3ES80_MESCO</name>
<dbReference type="PROSITE" id="PS51075">
    <property type="entry name" value="MH1"/>
    <property type="match status" value="1"/>
</dbReference>
<dbReference type="GO" id="GO:0030154">
    <property type="term" value="P:cell differentiation"/>
    <property type="evidence" value="ECO:0007669"/>
    <property type="project" value="TreeGrafter"/>
</dbReference>
<dbReference type="Gene3D" id="3.90.520.10">
    <property type="entry name" value="SMAD MH1 domain"/>
    <property type="match status" value="1"/>
</dbReference>